<reference evidence="4" key="1">
    <citation type="submission" date="2021-06" db="EMBL/GenBank/DDBJ databases">
        <title>Complete genome sequence of Nocardioides sp. G188.</title>
        <authorList>
            <person name="Im W.-T."/>
        </authorList>
    </citation>
    <scope>NUCLEOTIDE SEQUENCE</scope>
    <source>
        <strain evidence="4">G188</strain>
    </source>
</reference>
<dbReference type="AlphaFoldDB" id="A0A975SVY3"/>
<dbReference type="PROSITE" id="PS51186">
    <property type="entry name" value="GNAT"/>
    <property type="match status" value="1"/>
</dbReference>
<dbReference type="GO" id="GO:0016747">
    <property type="term" value="F:acyltransferase activity, transferring groups other than amino-acyl groups"/>
    <property type="evidence" value="ECO:0007669"/>
    <property type="project" value="InterPro"/>
</dbReference>
<evidence type="ECO:0000259" key="3">
    <source>
        <dbReference type="PROSITE" id="PS51186"/>
    </source>
</evidence>
<evidence type="ECO:0000256" key="1">
    <source>
        <dbReference type="ARBA" id="ARBA00022679"/>
    </source>
</evidence>
<dbReference type="Proteomes" id="UP000683575">
    <property type="component" value="Chromosome"/>
</dbReference>
<dbReference type="EC" id="2.3.1.-" evidence="4"/>
<dbReference type="InterPro" id="IPR050680">
    <property type="entry name" value="YpeA/RimI_acetyltransf"/>
</dbReference>
<dbReference type="KEGG" id="nps:KRR39_15505"/>
<dbReference type="InterPro" id="IPR000182">
    <property type="entry name" value="GNAT_dom"/>
</dbReference>
<dbReference type="Pfam" id="PF13673">
    <property type="entry name" value="Acetyltransf_10"/>
    <property type="match status" value="1"/>
</dbReference>
<dbReference type="PANTHER" id="PTHR43420">
    <property type="entry name" value="ACETYLTRANSFERASE"/>
    <property type="match status" value="1"/>
</dbReference>
<evidence type="ECO:0000313" key="4">
    <source>
        <dbReference type="EMBL" id="QWZ06914.1"/>
    </source>
</evidence>
<dbReference type="RefSeq" id="WP_216938266.1">
    <property type="nucleotide sequence ID" value="NZ_CP077062.1"/>
</dbReference>
<evidence type="ECO:0000256" key="2">
    <source>
        <dbReference type="ARBA" id="ARBA00023315"/>
    </source>
</evidence>
<dbReference type="PANTHER" id="PTHR43420:SF44">
    <property type="entry name" value="ACETYLTRANSFERASE YPEA"/>
    <property type="match status" value="1"/>
</dbReference>
<proteinExistence type="predicted"/>
<evidence type="ECO:0000313" key="5">
    <source>
        <dbReference type="Proteomes" id="UP000683575"/>
    </source>
</evidence>
<accession>A0A975SVY3</accession>
<dbReference type="EMBL" id="CP077062">
    <property type="protein sequence ID" value="QWZ06914.1"/>
    <property type="molecule type" value="Genomic_DNA"/>
</dbReference>
<gene>
    <name evidence="4" type="ORF">KRR39_15505</name>
</gene>
<keyword evidence="2 4" id="KW-0012">Acyltransferase</keyword>
<sequence>MILRPATADDVPAVTDLEAELFGPDAWPAGSVAEELTGERRTAVVAVDAGVVGYAVTLSSDVVDLQRIGVAATYRRTGLAHRLLAAVSTGGRMLLEVSERNTGARAFYEAEGFTEIGRRRRYYRDGADAVVMERATQ</sequence>
<name>A0A975SVY3_9ACTN</name>
<organism evidence="4 5">
    <name type="scientific">Nocardioides panacis</name>
    <dbReference type="NCBI Taxonomy" id="2849501"/>
    <lineage>
        <taxon>Bacteria</taxon>
        <taxon>Bacillati</taxon>
        <taxon>Actinomycetota</taxon>
        <taxon>Actinomycetes</taxon>
        <taxon>Propionibacteriales</taxon>
        <taxon>Nocardioidaceae</taxon>
        <taxon>Nocardioides</taxon>
    </lineage>
</organism>
<keyword evidence="5" id="KW-1185">Reference proteome</keyword>
<protein>
    <submittedName>
        <fullName evidence="4">GNAT family N-acetyltransferase</fullName>
        <ecNumber evidence="4">2.3.1.-</ecNumber>
    </submittedName>
</protein>
<keyword evidence="1 4" id="KW-0808">Transferase</keyword>
<feature type="domain" description="N-acetyltransferase" evidence="3">
    <location>
        <begin position="1"/>
        <end position="137"/>
    </location>
</feature>